<gene>
    <name evidence="2" type="ORF">CUJ84_Chr004080</name>
</gene>
<accession>A0A2K9Z886</accession>
<dbReference type="EMBL" id="CP025012">
    <property type="protein sequence ID" value="AUW44400.1"/>
    <property type="molecule type" value="Genomic_DNA"/>
</dbReference>
<protein>
    <submittedName>
        <fullName evidence="2">Uncharacterized protein</fullName>
    </submittedName>
</protein>
<sequence length="50" mass="5495">MMPGSAIFPSNDRKAPGRTGGACAAYETNEGEKLNKFRTQTLASEKFHMF</sequence>
<feature type="region of interest" description="Disordered" evidence="1">
    <location>
        <begin position="1"/>
        <end position="21"/>
    </location>
</feature>
<evidence type="ECO:0000313" key="3">
    <source>
        <dbReference type="Proteomes" id="UP000238523"/>
    </source>
</evidence>
<name>A0A2K9Z886_RHILE</name>
<reference evidence="2 3" key="1">
    <citation type="submission" date="2017-11" db="EMBL/GenBank/DDBJ databases">
        <title>Complete genome of Rhizobium leguminosarum Norway, an ineffective micro-symbiont.</title>
        <authorList>
            <person name="Hoffrichter A."/>
            <person name="Liang J."/>
            <person name="Brachmann A."/>
            <person name="Marin M."/>
        </authorList>
    </citation>
    <scope>NUCLEOTIDE SEQUENCE [LARGE SCALE GENOMIC DNA]</scope>
    <source>
        <strain evidence="2 3">Norway</strain>
    </source>
</reference>
<dbReference type="AlphaFoldDB" id="A0A2K9Z886"/>
<organism evidence="2 3">
    <name type="scientific">Rhizobium leguminosarum</name>
    <dbReference type="NCBI Taxonomy" id="384"/>
    <lineage>
        <taxon>Bacteria</taxon>
        <taxon>Pseudomonadati</taxon>
        <taxon>Pseudomonadota</taxon>
        <taxon>Alphaproteobacteria</taxon>
        <taxon>Hyphomicrobiales</taxon>
        <taxon>Rhizobiaceae</taxon>
        <taxon>Rhizobium/Agrobacterium group</taxon>
        <taxon>Rhizobium</taxon>
    </lineage>
</organism>
<proteinExistence type="predicted"/>
<evidence type="ECO:0000313" key="2">
    <source>
        <dbReference type="EMBL" id="AUW44400.1"/>
    </source>
</evidence>
<dbReference type="Proteomes" id="UP000238523">
    <property type="component" value="Chromosome"/>
</dbReference>
<evidence type="ECO:0000256" key="1">
    <source>
        <dbReference type="SAM" id="MobiDB-lite"/>
    </source>
</evidence>